<proteinExistence type="predicted"/>
<dbReference type="EMBL" id="BARW01025569">
    <property type="protein sequence ID" value="GAJ10026.1"/>
    <property type="molecule type" value="Genomic_DNA"/>
</dbReference>
<organism evidence="1">
    <name type="scientific">marine sediment metagenome</name>
    <dbReference type="NCBI Taxonomy" id="412755"/>
    <lineage>
        <taxon>unclassified sequences</taxon>
        <taxon>metagenomes</taxon>
        <taxon>ecological metagenomes</taxon>
    </lineage>
</organism>
<dbReference type="AlphaFoldDB" id="X1VA51"/>
<gene>
    <name evidence="1" type="ORF">S12H4_41882</name>
</gene>
<comment type="caution">
    <text evidence="1">The sequence shown here is derived from an EMBL/GenBank/DDBJ whole genome shotgun (WGS) entry which is preliminary data.</text>
</comment>
<protein>
    <submittedName>
        <fullName evidence="1">Uncharacterized protein</fullName>
    </submittedName>
</protein>
<sequence>MRTRDQILDQLVKLPKSYGSTNQASTLATHIMIEVLVDIRDQLNALSTSLVSVDELLRRSNKTFL</sequence>
<name>X1VA51_9ZZZZ</name>
<evidence type="ECO:0000313" key="1">
    <source>
        <dbReference type="EMBL" id="GAJ10026.1"/>
    </source>
</evidence>
<accession>X1VA51</accession>
<reference evidence="1" key="1">
    <citation type="journal article" date="2014" name="Front. Microbiol.">
        <title>High frequency of phylogenetically diverse reductive dehalogenase-homologous genes in deep subseafloor sedimentary metagenomes.</title>
        <authorList>
            <person name="Kawai M."/>
            <person name="Futagami T."/>
            <person name="Toyoda A."/>
            <person name="Takaki Y."/>
            <person name="Nishi S."/>
            <person name="Hori S."/>
            <person name="Arai W."/>
            <person name="Tsubouchi T."/>
            <person name="Morono Y."/>
            <person name="Uchiyama I."/>
            <person name="Ito T."/>
            <person name="Fujiyama A."/>
            <person name="Inagaki F."/>
            <person name="Takami H."/>
        </authorList>
    </citation>
    <scope>NUCLEOTIDE SEQUENCE</scope>
    <source>
        <strain evidence="1">Expedition CK06-06</strain>
    </source>
</reference>